<dbReference type="NCBIfam" id="TIGR01557">
    <property type="entry name" value="myb_SHAQKYF"/>
    <property type="match status" value="1"/>
</dbReference>
<dbReference type="Pfam" id="PF14379">
    <property type="entry name" value="Myb_CC_LHEQLE"/>
    <property type="match status" value="1"/>
</dbReference>
<feature type="compositionally biased region" description="Basic and acidic residues" evidence="4">
    <location>
        <begin position="121"/>
        <end position="130"/>
    </location>
</feature>
<feature type="domain" description="HTH myb-type" evidence="5">
    <location>
        <begin position="343"/>
        <end position="404"/>
    </location>
</feature>
<dbReference type="InterPro" id="IPR025756">
    <property type="entry name" value="Myb_CC_LHEQLE"/>
</dbReference>
<dbReference type="EMBL" id="ABEU02000004">
    <property type="status" value="NOT_ANNOTATED_CDS"/>
    <property type="molecule type" value="Genomic_DNA"/>
</dbReference>
<dbReference type="AlphaFoldDB" id="A0A7I4DP65"/>
<dbReference type="Gene3D" id="1.10.10.60">
    <property type="entry name" value="Homeodomain-like"/>
    <property type="match status" value="1"/>
</dbReference>
<reference evidence="6 7" key="2">
    <citation type="journal article" date="2018" name="Plant J.">
        <title>The Physcomitrella patens chromosome-scale assembly reveals moss genome structure and evolution.</title>
        <authorList>
            <person name="Lang D."/>
            <person name="Ullrich K.K."/>
            <person name="Murat F."/>
            <person name="Fuchs J."/>
            <person name="Jenkins J."/>
            <person name="Haas F.B."/>
            <person name="Piednoel M."/>
            <person name="Gundlach H."/>
            <person name="Van Bel M."/>
            <person name="Meyberg R."/>
            <person name="Vives C."/>
            <person name="Morata J."/>
            <person name="Symeonidi A."/>
            <person name="Hiss M."/>
            <person name="Muchero W."/>
            <person name="Kamisugi Y."/>
            <person name="Saleh O."/>
            <person name="Blanc G."/>
            <person name="Decker E.L."/>
            <person name="van Gessel N."/>
            <person name="Grimwood J."/>
            <person name="Hayes R.D."/>
            <person name="Graham S.W."/>
            <person name="Gunter L.E."/>
            <person name="McDaniel S.F."/>
            <person name="Hoernstein S.N.W."/>
            <person name="Larsson A."/>
            <person name="Li F.W."/>
            <person name="Perroud P.F."/>
            <person name="Phillips J."/>
            <person name="Ranjan P."/>
            <person name="Rokshar D.S."/>
            <person name="Rothfels C.J."/>
            <person name="Schneider L."/>
            <person name="Shu S."/>
            <person name="Stevenson D.W."/>
            <person name="Thummler F."/>
            <person name="Tillich M."/>
            <person name="Villarreal Aguilar J.C."/>
            <person name="Widiez T."/>
            <person name="Wong G.K."/>
            <person name="Wymore A."/>
            <person name="Zhang Y."/>
            <person name="Zimmer A.D."/>
            <person name="Quatrano R.S."/>
            <person name="Mayer K.F.X."/>
            <person name="Goodstein D."/>
            <person name="Casacuberta J.M."/>
            <person name="Vandepoele K."/>
            <person name="Reski R."/>
            <person name="Cuming A.C."/>
            <person name="Tuskan G.A."/>
            <person name="Maumus F."/>
            <person name="Salse J."/>
            <person name="Schmutz J."/>
            <person name="Rensing S.A."/>
        </authorList>
    </citation>
    <scope>NUCLEOTIDE SEQUENCE [LARGE SCALE GENOMIC DNA]</scope>
    <source>
        <strain evidence="6 7">cv. Gransden 2004</strain>
    </source>
</reference>
<reference evidence="6 7" key="1">
    <citation type="journal article" date="2008" name="Science">
        <title>The Physcomitrella genome reveals evolutionary insights into the conquest of land by plants.</title>
        <authorList>
            <person name="Rensing S."/>
            <person name="Lang D."/>
            <person name="Zimmer A."/>
            <person name="Terry A."/>
            <person name="Salamov A."/>
            <person name="Shapiro H."/>
            <person name="Nishiyama T."/>
            <person name="Perroud P.-F."/>
            <person name="Lindquist E."/>
            <person name="Kamisugi Y."/>
            <person name="Tanahashi T."/>
            <person name="Sakakibara K."/>
            <person name="Fujita T."/>
            <person name="Oishi K."/>
            <person name="Shin-I T."/>
            <person name="Kuroki Y."/>
            <person name="Toyoda A."/>
            <person name="Suzuki Y."/>
            <person name="Hashimoto A."/>
            <person name="Yamaguchi K."/>
            <person name="Sugano A."/>
            <person name="Kohara Y."/>
            <person name="Fujiyama A."/>
            <person name="Anterola A."/>
            <person name="Aoki S."/>
            <person name="Ashton N."/>
            <person name="Barbazuk W.B."/>
            <person name="Barker E."/>
            <person name="Bennetzen J."/>
            <person name="Bezanilla M."/>
            <person name="Blankenship R."/>
            <person name="Cho S.H."/>
            <person name="Dutcher S."/>
            <person name="Estelle M."/>
            <person name="Fawcett J.A."/>
            <person name="Gundlach H."/>
            <person name="Hanada K."/>
            <person name="Heyl A."/>
            <person name="Hicks K.A."/>
            <person name="Hugh J."/>
            <person name="Lohr M."/>
            <person name="Mayer K."/>
            <person name="Melkozernov A."/>
            <person name="Murata T."/>
            <person name="Nelson D."/>
            <person name="Pils B."/>
            <person name="Prigge M."/>
            <person name="Reiss B."/>
            <person name="Renner T."/>
            <person name="Rombauts S."/>
            <person name="Rushton P."/>
            <person name="Sanderfoot A."/>
            <person name="Schween G."/>
            <person name="Shiu S.-H."/>
            <person name="Stueber K."/>
            <person name="Theodoulou F.L."/>
            <person name="Tu H."/>
            <person name="Van de Peer Y."/>
            <person name="Verrier P.J."/>
            <person name="Waters E."/>
            <person name="Wood A."/>
            <person name="Yang L."/>
            <person name="Cove D."/>
            <person name="Cuming A."/>
            <person name="Hasebe M."/>
            <person name="Lucas S."/>
            <person name="Mishler D.B."/>
            <person name="Reski R."/>
            <person name="Grigoriev I."/>
            <person name="Quatrano R.S."/>
            <person name="Boore J.L."/>
        </authorList>
    </citation>
    <scope>NUCLEOTIDE SEQUENCE [LARGE SCALE GENOMIC DNA]</scope>
    <source>
        <strain evidence="6 7">cv. Gransden 2004</strain>
    </source>
</reference>
<gene>
    <name evidence="6" type="primary">LOC112281493</name>
</gene>
<evidence type="ECO:0000256" key="3">
    <source>
        <dbReference type="ARBA" id="ARBA00023242"/>
    </source>
</evidence>
<keyword evidence="3" id="KW-0539">Nucleus</keyword>
<dbReference type="FunCoup" id="A0A7I4DP65">
    <property type="interactions" value="1"/>
</dbReference>
<evidence type="ECO:0000256" key="1">
    <source>
        <dbReference type="ARBA" id="ARBA00023015"/>
    </source>
</evidence>
<accession>A0A7I4DP65</accession>
<dbReference type="GeneID" id="112281493"/>
<feature type="compositionally biased region" description="Polar residues" evidence="4">
    <location>
        <begin position="301"/>
        <end position="326"/>
    </location>
</feature>
<keyword evidence="7" id="KW-1185">Reference proteome</keyword>
<dbReference type="PANTHER" id="PTHR31499">
    <property type="entry name" value="MYB FAMILY TRANSCRIPTION FACTOR PHL11"/>
    <property type="match status" value="1"/>
</dbReference>
<keyword evidence="1" id="KW-0805">Transcription regulation</keyword>
<feature type="compositionally biased region" description="Polar residues" evidence="4">
    <location>
        <begin position="516"/>
        <end position="533"/>
    </location>
</feature>
<dbReference type="InterPro" id="IPR001005">
    <property type="entry name" value="SANT/Myb"/>
</dbReference>
<dbReference type="PROSITE" id="PS51294">
    <property type="entry name" value="HTH_MYB"/>
    <property type="match status" value="1"/>
</dbReference>
<dbReference type="InterPro" id="IPR046955">
    <property type="entry name" value="PHR1-like"/>
</dbReference>
<dbReference type="Gramene" id="Pp3c4_6870V3.9">
    <property type="protein sequence ID" value="Pp3c4_6870V3.9"/>
    <property type="gene ID" value="Pp3c4_6870"/>
</dbReference>
<evidence type="ECO:0000259" key="5">
    <source>
        <dbReference type="PROSITE" id="PS51294"/>
    </source>
</evidence>
<name>A0A7I4DP65_PHYPA</name>
<feature type="region of interest" description="Disordered" evidence="4">
    <location>
        <begin position="121"/>
        <end position="150"/>
    </location>
</feature>
<dbReference type="InterPro" id="IPR017930">
    <property type="entry name" value="Myb_dom"/>
</dbReference>
<dbReference type="Gramene" id="Pp3c4_6870V3.13">
    <property type="protein sequence ID" value="Pp3c4_6870V3.13"/>
    <property type="gene ID" value="Pp3c4_6870"/>
</dbReference>
<dbReference type="OrthoDB" id="551907at2759"/>
<dbReference type="PANTHER" id="PTHR31499:SF43">
    <property type="entry name" value="MYB FAMILY TRANSCRIPTION FACTOR APL"/>
    <property type="match status" value="1"/>
</dbReference>
<proteinExistence type="predicted"/>
<dbReference type="KEGG" id="ppp:112281493"/>
<evidence type="ECO:0000256" key="2">
    <source>
        <dbReference type="ARBA" id="ARBA00023163"/>
    </source>
</evidence>
<dbReference type="EnsemblPlants" id="Pp3c4_6870V3.13">
    <property type="protein sequence ID" value="Pp3c4_6870V3.13"/>
    <property type="gene ID" value="Pp3c4_6870"/>
</dbReference>
<dbReference type="EnsemblPlants" id="Pp3c4_6870V3.9">
    <property type="protein sequence ID" value="Pp3c4_6870V3.9"/>
    <property type="gene ID" value="Pp3c4_6870"/>
</dbReference>
<dbReference type="SUPFAM" id="SSF46689">
    <property type="entry name" value="Homeodomain-like"/>
    <property type="match status" value="1"/>
</dbReference>
<organism evidence="6 7">
    <name type="scientific">Physcomitrium patens</name>
    <name type="common">Spreading-leaved earth moss</name>
    <name type="synonym">Physcomitrella patens</name>
    <dbReference type="NCBI Taxonomy" id="3218"/>
    <lineage>
        <taxon>Eukaryota</taxon>
        <taxon>Viridiplantae</taxon>
        <taxon>Streptophyta</taxon>
        <taxon>Embryophyta</taxon>
        <taxon>Bryophyta</taxon>
        <taxon>Bryophytina</taxon>
        <taxon>Bryopsida</taxon>
        <taxon>Funariidae</taxon>
        <taxon>Funariales</taxon>
        <taxon>Funariaceae</taxon>
        <taxon>Physcomitrium</taxon>
    </lineage>
</organism>
<dbReference type="GO" id="GO:0003677">
    <property type="term" value="F:DNA binding"/>
    <property type="evidence" value="ECO:0007669"/>
    <property type="project" value="InterPro"/>
</dbReference>
<feature type="region of interest" description="Disordered" evidence="4">
    <location>
        <begin position="301"/>
        <end position="335"/>
    </location>
</feature>
<keyword evidence="2" id="KW-0804">Transcription</keyword>
<dbReference type="InterPro" id="IPR006447">
    <property type="entry name" value="Myb_dom_plants"/>
</dbReference>
<sequence length="630" mass="67404">MCVVASMAPISSASASHVPASQSCVAGASEECVAPLARFVSRQEDGTSLSLNRAQSISEVFGGSQVISPKASSGQSFFVAPQGFHEDYDLQYVVNVAMASHEHGSRQQVPILADSASELKSPEWSHRNEHNNSQFREPNCAPPWQGAPSAIETSNVLAPGSPPSLALTHSQGETLSLPLQAETNPLWNCPYTQFAKPASESALRKPSPMMPVAVSDFVSSQEATAKVPAATTNTRLDSFQVLLAEASSSQQPDGSNLSQPVKSPILKSEWETSGWPHLIHRREMANPPDMLQEPSIAPQTVASSPLLSTQHPQAEQSQRSTVATSGGSPGPSIEATPMFSAAEVAKARLRWTPALHEKFVAAVAKLGGPDRATPKSVLRLMGCNDITIYHVKSHLQKYRLIPETSTAESKCERKRHNHCQGGFDVTSTTKMSQALQMQMEVQKRLHEQLETQRQLQLRIEEQGANLQRMIIEQVIAGHALGIPSDQITNGELLSNAVSQALHPSDSSNLFPGITPSKLSQQPTSWTHTASTSTGPPPKRTRVEVPALVLIPKIAPKVKYTMPAETSCSHGSAPFANIDPLSQMGNTAIQAAAAPRGDADAMPASRHVNRPQGCVPMQHDGAAAAPMQTSA</sequence>
<reference evidence="6" key="3">
    <citation type="submission" date="2020-12" db="UniProtKB">
        <authorList>
            <consortium name="EnsemblPlants"/>
        </authorList>
    </citation>
    <scope>IDENTIFICATION</scope>
</reference>
<dbReference type="Proteomes" id="UP000006727">
    <property type="component" value="Chromosome 4"/>
</dbReference>
<dbReference type="InterPro" id="IPR009057">
    <property type="entry name" value="Homeodomain-like_sf"/>
</dbReference>
<evidence type="ECO:0000313" key="6">
    <source>
        <dbReference type="EnsemblPlants" id="Pp3c4_6870V3.9"/>
    </source>
</evidence>
<protein>
    <recommendedName>
        <fullName evidence="5">HTH myb-type domain-containing protein</fullName>
    </recommendedName>
</protein>
<dbReference type="Pfam" id="PF00249">
    <property type="entry name" value="Myb_DNA-binding"/>
    <property type="match status" value="1"/>
</dbReference>
<dbReference type="GO" id="GO:0003700">
    <property type="term" value="F:DNA-binding transcription factor activity"/>
    <property type="evidence" value="ECO:0007669"/>
    <property type="project" value="InterPro"/>
</dbReference>
<dbReference type="FunFam" id="1.10.10.60:FF:000002">
    <property type="entry name" value="Myb family transcription factor"/>
    <property type="match status" value="1"/>
</dbReference>
<evidence type="ECO:0000256" key="4">
    <source>
        <dbReference type="SAM" id="MobiDB-lite"/>
    </source>
</evidence>
<dbReference type="RefSeq" id="XP_024373846.1">
    <property type="nucleotide sequence ID" value="XM_024518078.2"/>
</dbReference>
<evidence type="ECO:0000313" key="7">
    <source>
        <dbReference type="Proteomes" id="UP000006727"/>
    </source>
</evidence>
<feature type="region of interest" description="Disordered" evidence="4">
    <location>
        <begin position="506"/>
        <end position="539"/>
    </location>
</feature>